<name>A0AA85IQ80_TRIRE</name>
<dbReference type="Proteomes" id="UP000050795">
    <property type="component" value="Unassembled WGS sequence"/>
</dbReference>
<reference evidence="2" key="1">
    <citation type="submission" date="2022-06" db="EMBL/GenBank/DDBJ databases">
        <authorList>
            <person name="Berger JAMES D."/>
            <person name="Berger JAMES D."/>
        </authorList>
    </citation>
    <scope>NUCLEOTIDE SEQUENCE [LARGE SCALE GENOMIC DNA]</scope>
</reference>
<sequence>MATAHPTHSELIRQQAKLTTPTRYTSDEMKALTGLVVEHMNELLPHYTWMKISRCLHSKGYPKRPWTQLRRKGQQILRKMNLTTADRPNTPCQENPGSSEMTSIHPVTSVNRDEPVSGESSWIGTTDSREHKLSLPLLTPAPSVQFIVDEDIVLSVSSDEDCLDEMGGEEADNDERRNSGTSDQGHR</sequence>
<organism evidence="2 3">
    <name type="scientific">Trichobilharzia regenti</name>
    <name type="common">Nasal bird schistosome</name>
    <dbReference type="NCBI Taxonomy" id="157069"/>
    <lineage>
        <taxon>Eukaryota</taxon>
        <taxon>Metazoa</taxon>
        <taxon>Spiralia</taxon>
        <taxon>Lophotrochozoa</taxon>
        <taxon>Platyhelminthes</taxon>
        <taxon>Trematoda</taxon>
        <taxon>Digenea</taxon>
        <taxon>Strigeidida</taxon>
        <taxon>Schistosomatoidea</taxon>
        <taxon>Schistosomatidae</taxon>
        <taxon>Trichobilharzia</taxon>
    </lineage>
</organism>
<evidence type="ECO:0000256" key="1">
    <source>
        <dbReference type="SAM" id="MobiDB-lite"/>
    </source>
</evidence>
<feature type="region of interest" description="Disordered" evidence="1">
    <location>
        <begin position="158"/>
        <end position="187"/>
    </location>
</feature>
<feature type="compositionally biased region" description="Acidic residues" evidence="1">
    <location>
        <begin position="158"/>
        <end position="173"/>
    </location>
</feature>
<accession>A0AA85IQ80</accession>
<dbReference type="WBParaSite" id="TREG1_104110.5">
    <property type="protein sequence ID" value="TREG1_104110.5"/>
    <property type="gene ID" value="TREG1_104110"/>
</dbReference>
<feature type="region of interest" description="Disordered" evidence="1">
    <location>
        <begin position="85"/>
        <end position="104"/>
    </location>
</feature>
<proteinExistence type="predicted"/>
<reference evidence="3" key="2">
    <citation type="submission" date="2023-11" db="UniProtKB">
        <authorList>
            <consortium name="WormBaseParasite"/>
        </authorList>
    </citation>
    <scope>IDENTIFICATION</scope>
</reference>
<protein>
    <submittedName>
        <fullName evidence="3">Uncharacterized protein</fullName>
    </submittedName>
</protein>
<feature type="compositionally biased region" description="Basic and acidic residues" evidence="1">
    <location>
        <begin position="174"/>
        <end position="187"/>
    </location>
</feature>
<evidence type="ECO:0000313" key="3">
    <source>
        <dbReference type="WBParaSite" id="TREG1_104110.5"/>
    </source>
</evidence>
<keyword evidence="2" id="KW-1185">Reference proteome</keyword>
<evidence type="ECO:0000313" key="2">
    <source>
        <dbReference type="Proteomes" id="UP000050795"/>
    </source>
</evidence>
<feature type="region of interest" description="Disordered" evidence="1">
    <location>
        <begin position="1"/>
        <end position="22"/>
    </location>
</feature>
<dbReference type="AlphaFoldDB" id="A0AA85IQ80"/>